<evidence type="ECO:0000313" key="2">
    <source>
        <dbReference type="EMBL" id="CAF0748805.1"/>
    </source>
</evidence>
<evidence type="ECO:0000313" key="4">
    <source>
        <dbReference type="Proteomes" id="UP000682733"/>
    </source>
</evidence>
<accession>A0A8S2GK32</accession>
<comment type="caution">
    <text evidence="3">The sequence shown here is derived from an EMBL/GenBank/DDBJ whole genome shotgun (WGS) entry which is preliminary data.</text>
</comment>
<gene>
    <name evidence="2" type="ORF">OVA965_LOCUS1884</name>
    <name evidence="3" type="ORF">TMI583_LOCUS1884</name>
</gene>
<feature type="transmembrane region" description="Helical" evidence="1">
    <location>
        <begin position="345"/>
        <end position="364"/>
    </location>
</feature>
<dbReference type="Proteomes" id="UP000677228">
    <property type="component" value="Unassembled WGS sequence"/>
</dbReference>
<protein>
    <submittedName>
        <fullName evidence="3">Uncharacterized protein</fullName>
    </submittedName>
</protein>
<name>A0A8S2GK32_9BILA</name>
<dbReference type="Proteomes" id="UP000682733">
    <property type="component" value="Unassembled WGS sequence"/>
</dbReference>
<proteinExistence type="predicted"/>
<organism evidence="3 4">
    <name type="scientific">Didymodactylos carnosus</name>
    <dbReference type="NCBI Taxonomy" id="1234261"/>
    <lineage>
        <taxon>Eukaryota</taxon>
        <taxon>Metazoa</taxon>
        <taxon>Spiralia</taxon>
        <taxon>Gnathifera</taxon>
        <taxon>Rotifera</taxon>
        <taxon>Eurotatoria</taxon>
        <taxon>Bdelloidea</taxon>
        <taxon>Philodinida</taxon>
        <taxon>Philodinidae</taxon>
        <taxon>Didymodactylos</taxon>
    </lineage>
</organism>
<keyword evidence="1" id="KW-1133">Transmembrane helix</keyword>
<keyword evidence="1" id="KW-0812">Transmembrane</keyword>
<sequence length="470" mass="52286">MTNRFADTSLDADRITSVIRNSNSPPQLRSLTTNRKDDDTQFLQTIDREQFDTSLDDLNYEGERWNAGAIQKFTSPQTTTVEQQEQIDLNNAIRASLETFQQQLQSRSGWTELDACQISDTQLRIAVKNIGMENDEQTRKFRDFVSVATNFSSMTFTKRMQKIPELVSSVKILIDDMVKEIKEYSAIAGEVQDLIQCFGQLVSNTKHNVKMILPPLTAAVVQMSIVQDALNPTSNAQLNKTDEADIDMALQRMLSGVSKLLDVAKCSADESVELQKRIDYMKNTVQSKKVTIEGRLEIAECCSSLGLPAGLIGSYFAASSAVAAEAFGGAGALVIGGMALNPVTAVLLATVIGGTAIGSIVILVKKLWAKQNYKALGYLNRIFEELTELNDANNHFLEYMRRSRENANKVSENITDIQLCLKSERQRKFNHAICDTAIESTNIMINCLKDISDIDISRWIDSSRSKTLSY</sequence>
<keyword evidence="1" id="KW-0472">Membrane</keyword>
<dbReference type="EMBL" id="CAJOBA010000376">
    <property type="protein sequence ID" value="CAF3527161.1"/>
    <property type="molecule type" value="Genomic_DNA"/>
</dbReference>
<reference evidence="3" key="1">
    <citation type="submission" date="2021-02" db="EMBL/GenBank/DDBJ databases">
        <authorList>
            <person name="Nowell W R."/>
        </authorList>
    </citation>
    <scope>NUCLEOTIDE SEQUENCE</scope>
</reference>
<evidence type="ECO:0000256" key="1">
    <source>
        <dbReference type="SAM" id="Phobius"/>
    </source>
</evidence>
<dbReference type="EMBL" id="CAJNOK010000376">
    <property type="protein sequence ID" value="CAF0748805.1"/>
    <property type="molecule type" value="Genomic_DNA"/>
</dbReference>
<evidence type="ECO:0000313" key="3">
    <source>
        <dbReference type="EMBL" id="CAF3527161.1"/>
    </source>
</evidence>
<dbReference type="AlphaFoldDB" id="A0A8S2GK32"/>